<sequence length="220" mass="24853">MSNLKLKFSPDHLTHQAADLSEIELKKILIEKMEGNKSIQCLNEQRNLYKALVNAYKSDKIIVDTYKESVTLKRRRDDDEDKDEEPSVGPDRGSKRHREGKEPESARTLSETATKSAGRSSTGSKSQQASASESAFAEEPHSTMDNELAKQADTRSSFNELMDTPLEFSNFIMNRLRVDTLTLKLLAGPTYDLMKGSCKSLIELEYHLEEVYKATTDQLD</sequence>
<feature type="compositionally biased region" description="Polar residues" evidence="1">
    <location>
        <begin position="107"/>
        <end position="125"/>
    </location>
</feature>
<organism evidence="2">
    <name type="scientific">Tanacetum cinerariifolium</name>
    <name type="common">Dalmatian daisy</name>
    <name type="synonym">Chrysanthemum cinerariifolium</name>
    <dbReference type="NCBI Taxonomy" id="118510"/>
    <lineage>
        <taxon>Eukaryota</taxon>
        <taxon>Viridiplantae</taxon>
        <taxon>Streptophyta</taxon>
        <taxon>Embryophyta</taxon>
        <taxon>Tracheophyta</taxon>
        <taxon>Spermatophyta</taxon>
        <taxon>Magnoliopsida</taxon>
        <taxon>eudicotyledons</taxon>
        <taxon>Gunneridae</taxon>
        <taxon>Pentapetalae</taxon>
        <taxon>asterids</taxon>
        <taxon>campanulids</taxon>
        <taxon>Asterales</taxon>
        <taxon>Asteraceae</taxon>
        <taxon>Asteroideae</taxon>
        <taxon>Anthemideae</taxon>
        <taxon>Anthemidinae</taxon>
        <taxon>Tanacetum</taxon>
    </lineage>
</organism>
<accession>A0A699K053</accession>
<proteinExistence type="predicted"/>
<feature type="region of interest" description="Disordered" evidence="1">
    <location>
        <begin position="72"/>
        <end position="144"/>
    </location>
</feature>
<protein>
    <submittedName>
        <fullName evidence="2">Uncharacterized protein</fullName>
    </submittedName>
</protein>
<feature type="compositionally biased region" description="Low complexity" evidence="1">
    <location>
        <begin position="126"/>
        <end position="137"/>
    </location>
</feature>
<gene>
    <name evidence="2" type="ORF">Tci_640185</name>
</gene>
<dbReference type="AlphaFoldDB" id="A0A699K053"/>
<evidence type="ECO:0000256" key="1">
    <source>
        <dbReference type="SAM" id="MobiDB-lite"/>
    </source>
</evidence>
<comment type="caution">
    <text evidence="2">The sequence shown here is derived from an EMBL/GenBank/DDBJ whole genome shotgun (WGS) entry which is preliminary data.</text>
</comment>
<dbReference type="EMBL" id="BKCJ010468014">
    <property type="protein sequence ID" value="GFA68213.1"/>
    <property type="molecule type" value="Genomic_DNA"/>
</dbReference>
<name>A0A699K053_TANCI</name>
<evidence type="ECO:0000313" key="2">
    <source>
        <dbReference type="EMBL" id="GFA68213.1"/>
    </source>
</evidence>
<reference evidence="2" key="1">
    <citation type="journal article" date="2019" name="Sci. Rep.">
        <title>Draft genome of Tanacetum cinerariifolium, the natural source of mosquito coil.</title>
        <authorList>
            <person name="Yamashiro T."/>
            <person name="Shiraishi A."/>
            <person name="Satake H."/>
            <person name="Nakayama K."/>
        </authorList>
    </citation>
    <scope>NUCLEOTIDE SEQUENCE</scope>
</reference>